<dbReference type="RefSeq" id="WP_225406858.1">
    <property type="nucleotide sequence ID" value="NZ_JAYJJR010000040.1"/>
</dbReference>
<feature type="region of interest" description="Disordered" evidence="2">
    <location>
        <begin position="366"/>
        <end position="393"/>
    </location>
</feature>
<dbReference type="Pfam" id="PF00823">
    <property type="entry name" value="PPE"/>
    <property type="match status" value="1"/>
</dbReference>
<dbReference type="Pfam" id="PF12484">
    <property type="entry name" value="PPE-SVP"/>
    <property type="match status" value="1"/>
</dbReference>
<comment type="similarity">
    <text evidence="1">Belongs to the mycobacterial PPE family.</text>
</comment>
<accession>A0ABU5XPJ9</accession>
<comment type="caution">
    <text evidence="5">The sequence shown here is derived from an EMBL/GenBank/DDBJ whole genome shotgun (WGS) entry which is preliminary data.</text>
</comment>
<sequence>MDFNFLPPEVNSGRMYAGPGSTPLRLAAGAWNALAAELESAAMNFSSVVSGLIGPVWSGPSSAAMQAASASYVGWLHGAAALCEQTAAQANSSAAAFEQAFAMTVPPAVVAANRALLTALVATNFLGQNSAAIAACEAQYAEMWCQDAAAMNVYACSAATTSTLTPFREPPSVADPAGLSAQCGAVAQANAGASGVHLLAQAAAAAPLGEATPSESIPLFGSTPLFSFSPLVSTSGLLPSVLGSNILNYPMQAISYGMILPSSQVAFGTKVAGVGADAARQAGEQARLAQQQAVGADARPPVSARLGRAGTVGPLSVPVTWASDAVVTTSAVSNLPITAVAGAPATVTPNSMFGQSLMSTLLPVRGDSARPRSKPVIVRNPASEHTGTADARS</sequence>
<reference evidence="5 6" key="1">
    <citation type="submission" date="2023-12" db="EMBL/GenBank/DDBJ databases">
        <title>Description of new species of Mycobacterium terrae complex isolated from sewage at the Sao Paulo Zoological Park Foundation in Brazil.</title>
        <authorList>
            <person name="Romagnoli C.L."/>
            <person name="Conceicao E.C."/>
            <person name="Machado E."/>
            <person name="Barreto L.B.P.F."/>
            <person name="Sharma A."/>
            <person name="Silva N.M."/>
            <person name="Marques L.E."/>
            <person name="Juliana M.A."/>
            <person name="Lourenco M.C.S."/>
            <person name="Digiampietri L.A."/>
            <person name="Suffys P.N."/>
            <person name="Viana-Niero C."/>
        </authorList>
    </citation>
    <scope>NUCLEOTIDE SEQUENCE [LARGE SCALE GENOMIC DNA]</scope>
    <source>
        <strain evidence="5 6">MYC098</strain>
    </source>
</reference>
<dbReference type="InterPro" id="IPR000030">
    <property type="entry name" value="PPE_dom"/>
</dbReference>
<dbReference type="PANTHER" id="PTHR46766:SF1">
    <property type="entry name" value="GLUTAMINE-RICH PROTEIN 2"/>
    <property type="match status" value="1"/>
</dbReference>
<evidence type="ECO:0000313" key="6">
    <source>
        <dbReference type="Proteomes" id="UP001299596"/>
    </source>
</evidence>
<proteinExistence type="inferred from homology"/>
<evidence type="ECO:0000259" key="3">
    <source>
        <dbReference type="Pfam" id="PF00823"/>
    </source>
</evidence>
<evidence type="ECO:0000256" key="2">
    <source>
        <dbReference type="SAM" id="MobiDB-lite"/>
    </source>
</evidence>
<dbReference type="SUPFAM" id="SSF140459">
    <property type="entry name" value="PE/PPE dimer-like"/>
    <property type="match status" value="1"/>
</dbReference>
<organism evidence="5 6">
    <name type="scientific">[Mycobacterium] crassicus</name>
    <dbReference type="NCBI Taxonomy" id="2872309"/>
    <lineage>
        <taxon>Bacteria</taxon>
        <taxon>Bacillati</taxon>
        <taxon>Actinomycetota</taxon>
        <taxon>Actinomycetes</taxon>
        <taxon>Mycobacteriales</taxon>
        <taxon>Mycobacteriaceae</taxon>
        <taxon>Mycolicibacter</taxon>
    </lineage>
</organism>
<evidence type="ECO:0000259" key="4">
    <source>
        <dbReference type="Pfam" id="PF12484"/>
    </source>
</evidence>
<dbReference type="EMBL" id="JAYJJR010000040">
    <property type="protein sequence ID" value="MEB3024190.1"/>
    <property type="molecule type" value="Genomic_DNA"/>
</dbReference>
<name>A0ABU5XPJ9_9MYCO</name>
<dbReference type="InterPro" id="IPR022171">
    <property type="entry name" value="PPE_C"/>
</dbReference>
<keyword evidence="6" id="KW-1185">Reference proteome</keyword>
<dbReference type="InterPro" id="IPR038332">
    <property type="entry name" value="PPE_sf"/>
</dbReference>
<feature type="domain" description="PPE" evidence="3">
    <location>
        <begin position="2"/>
        <end position="164"/>
    </location>
</feature>
<protein>
    <submittedName>
        <fullName evidence="5">PPE family protein</fullName>
    </submittedName>
</protein>
<feature type="domain" description="PPE family C-terminal" evidence="4">
    <location>
        <begin position="303"/>
        <end position="361"/>
    </location>
</feature>
<dbReference type="Gene3D" id="1.20.1260.20">
    <property type="entry name" value="PPE superfamily"/>
    <property type="match status" value="1"/>
</dbReference>
<dbReference type="PANTHER" id="PTHR46766">
    <property type="entry name" value="GLUTAMINE-RICH PROTEIN 2"/>
    <property type="match status" value="1"/>
</dbReference>
<evidence type="ECO:0000256" key="1">
    <source>
        <dbReference type="ARBA" id="ARBA00010652"/>
    </source>
</evidence>
<evidence type="ECO:0000313" key="5">
    <source>
        <dbReference type="EMBL" id="MEB3024190.1"/>
    </source>
</evidence>
<gene>
    <name evidence="5" type="ORF">K6T79_24545</name>
</gene>
<dbReference type="Proteomes" id="UP001299596">
    <property type="component" value="Unassembled WGS sequence"/>
</dbReference>